<sequence>MGNTFHSYEEIKIWKDERIAQWENDPASINDLHDTVMKHVFNLTMNRLGPPPCEFCWFITGSGGRKEQGYFVDQDHGIIFERSEKECETFFSHFGKQLSDALHIVGYPYCEGKVMSSNPLWCQSLSDWKKQLELWVNDASFSSIRYLLIFFDARCLKGEKRFALDLKQFLFQKINKQPFLLQRFAENTVYVKKATGPLGQMLVEEKGERKGMIHMKQVAYLPYVNAIRLLAMKEGILETSTIERIQKLNERMHFNSVLAHAEDDFSTLLRYRLQYSSKLNYENSHYIRWDDLQEEEKRKLKTIIRSGRKLHQFAHRKLKKDGSYGY</sequence>
<protein>
    <submittedName>
        <fullName evidence="3">DUF294 nucleotidyltransferase-like domain-containing protein</fullName>
    </submittedName>
</protein>
<dbReference type="CDD" id="cd05401">
    <property type="entry name" value="NT_GlnE_GlnD_like"/>
    <property type="match status" value="1"/>
</dbReference>
<keyword evidence="4" id="KW-1185">Reference proteome</keyword>
<evidence type="ECO:0000313" key="4">
    <source>
        <dbReference type="Proteomes" id="UP001164718"/>
    </source>
</evidence>
<dbReference type="KEGG" id="faf:OE104_06300"/>
<dbReference type="InterPro" id="IPR018821">
    <property type="entry name" value="DUF294_put_nucleoTrafse_sb-bd"/>
</dbReference>
<gene>
    <name evidence="3" type="ORF">OE104_06300</name>
</gene>
<dbReference type="RefSeq" id="WP_275418731.1">
    <property type="nucleotide sequence ID" value="NZ_CP106878.1"/>
</dbReference>
<dbReference type="Pfam" id="PF10335">
    <property type="entry name" value="DUF294_C"/>
    <property type="match status" value="1"/>
</dbReference>
<accession>A0A9E8RWQ2</accession>
<evidence type="ECO:0000259" key="1">
    <source>
        <dbReference type="Pfam" id="PF03445"/>
    </source>
</evidence>
<evidence type="ECO:0000313" key="3">
    <source>
        <dbReference type="EMBL" id="WAA10921.1"/>
    </source>
</evidence>
<name>A0A9E8RWQ2_9BACI</name>
<dbReference type="InterPro" id="IPR005105">
    <property type="entry name" value="GlnD_Uridyltrans_N"/>
</dbReference>
<feature type="domain" description="Protein-PII uridylyltransferase N-terminal" evidence="1">
    <location>
        <begin position="29"/>
        <end position="139"/>
    </location>
</feature>
<evidence type="ECO:0000259" key="2">
    <source>
        <dbReference type="Pfam" id="PF10335"/>
    </source>
</evidence>
<dbReference type="Proteomes" id="UP001164718">
    <property type="component" value="Chromosome"/>
</dbReference>
<feature type="domain" description="DUF294" evidence="2">
    <location>
        <begin position="180"/>
        <end position="317"/>
    </location>
</feature>
<organism evidence="3 4">
    <name type="scientific">Fervidibacillus albus</name>
    <dbReference type="NCBI Taxonomy" id="2980026"/>
    <lineage>
        <taxon>Bacteria</taxon>
        <taxon>Bacillati</taxon>
        <taxon>Bacillota</taxon>
        <taxon>Bacilli</taxon>
        <taxon>Bacillales</taxon>
        <taxon>Bacillaceae</taxon>
        <taxon>Fervidibacillus</taxon>
    </lineage>
</organism>
<dbReference type="GO" id="GO:0008773">
    <property type="term" value="F:[protein-PII] uridylyltransferase activity"/>
    <property type="evidence" value="ECO:0007669"/>
    <property type="project" value="InterPro"/>
</dbReference>
<dbReference type="Pfam" id="PF03445">
    <property type="entry name" value="DUF294"/>
    <property type="match status" value="1"/>
</dbReference>
<dbReference type="EMBL" id="CP106878">
    <property type="protein sequence ID" value="WAA10921.1"/>
    <property type="molecule type" value="Genomic_DNA"/>
</dbReference>
<proteinExistence type="predicted"/>
<reference evidence="3" key="1">
    <citation type="submission" date="2022-09" db="EMBL/GenBank/DDBJ databases">
        <title>Complete Genomes of Fervidibacillus albus and Fervidibacillus halotolerans isolated from tidal flat sediments.</title>
        <authorList>
            <person name="Kwon K.K."/>
            <person name="Yang S.-H."/>
            <person name="Park M.J."/>
            <person name="Oh H.-M."/>
        </authorList>
    </citation>
    <scope>NUCLEOTIDE SEQUENCE</scope>
    <source>
        <strain evidence="3">MEBiC13591</strain>
    </source>
</reference>
<dbReference type="AlphaFoldDB" id="A0A9E8RWQ2"/>